<dbReference type="Gene3D" id="3.40.190.290">
    <property type="match status" value="1"/>
</dbReference>
<evidence type="ECO:0000256" key="4">
    <source>
        <dbReference type="ARBA" id="ARBA00023163"/>
    </source>
</evidence>
<dbReference type="InterPro" id="IPR058163">
    <property type="entry name" value="LysR-type_TF_proteobact-type"/>
</dbReference>
<name>A0A6N1VJ63_9HYPH</name>
<dbReference type="AlphaFoldDB" id="A0A6N1VJ63"/>
<dbReference type="InterPro" id="IPR036390">
    <property type="entry name" value="WH_DNA-bd_sf"/>
</dbReference>
<reference evidence="6 7" key="1">
    <citation type="submission" date="2020-06" db="EMBL/GenBank/DDBJ databases">
        <title>Oricola thermophila sp. nov. isolated from a tidal sediments.</title>
        <authorList>
            <person name="Kwon K.K."/>
            <person name="Yang S.-H."/>
            <person name="Park M.-J."/>
        </authorList>
    </citation>
    <scope>NUCLEOTIDE SEQUENCE [LARGE SCALE GENOMIC DNA]</scope>
    <source>
        <strain evidence="6 7">MEBiC13590</strain>
    </source>
</reference>
<dbReference type="Proteomes" id="UP000509367">
    <property type="component" value="Chromosome"/>
</dbReference>
<dbReference type="RefSeq" id="WP_175278334.1">
    <property type="nucleotide sequence ID" value="NZ_CP054836.1"/>
</dbReference>
<dbReference type="InterPro" id="IPR005119">
    <property type="entry name" value="LysR_subst-bd"/>
</dbReference>
<dbReference type="Pfam" id="PF00126">
    <property type="entry name" value="HTH_1"/>
    <property type="match status" value="1"/>
</dbReference>
<dbReference type="FunFam" id="1.10.10.10:FF:000001">
    <property type="entry name" value="LysR family transcriptional regulator"/>
    <property type="match status" value="1"/>
</dbReference>
<keyword evidence="3" id="KW-0238">DNA-binding</keyword>
<dbReference type="PANTHER" id="PTHR30537">
    <property type="entry name" value="HTH-TYPE TRANSCRIPTIONAL REGULATOR"/>
    <property type="match status" value="1"/>
</dbReference>
<sequence>MDTDSLNIVVTVARLGSFANAARALDADPSSVSRTVASVEAALGLRLFQRTTRRLTVTEEGEAYLRRIGPLLEEFDLAREEARRIRDEPSGTLRFTASVAFAHECVVPHLGEFRERYPALAVELHPTDANLDLIAAGMDLAVRLAAAPQGDLVSTRLARTRYRVVASPDYVDSYGPFTDPRQLENCDCLRFALPDFRTRWRFRRAGEETVEVPVSGGVLISNALALRRAALDGLGPALLPDWLIRRHLDEGRLVDLFPDRECAATDFDTGAWALYPSRSFLPQKVRVAIDFLREKLRPDSGAIPGNTDCPAP</sequence>
<dbReference type="SUPFAM" id="SSF46785">
    <property type="entry name" value="Winged helix' DNA-binding domain"/>
    <property type="match status" value="1"/>
</dbReference>
<dbReference type="InterPro" id="IPR036388">
    <property type="entry name" value="WH-like_DNA-bd_sf"/>
</dbReference>
<dbReference type="PROSITE" id="PS50931">
    <property type="entry name" value="HTH_LYSR"/>
    <property type="match status" value="1"/>
</dbReference>
<dbReference type="GO" id="GO:0003677">
    <property type="term" value="F:DNA binding"/>
    <property type="evidence" value="ECO:0007669"/>
    <property type="project" value="UniProtKB-KW"/>
</dbReference>
<dbReference type="InterPro" id="IPR000847">
    <property type="entry name" value="LysR_HTH_N"/>
</dbReference>
<dbReference type="Gene3D" id="1.10.10.10">
    <property type="entry name" value="Winged helix-like DNA-binding domain superfamily/Winged helix DNA-binding domain"/>
    <property type="match status" value="1"/>
</dbReference>
<keyword evidence="4" id="KW-0804">Transcription</keyword>
<evidence type="ECO:0000313" key="7">
    <source>
        <dbReference type="Proteomes" id="UP000509367"/>
    </source>
</evidence>
<accession>A0A6N1VJ63</accession>
<keyword evidence="2" id="KW-0805">Transcription regulation</keyword>
<dbReference type="CDD" id="cd08422">
    <property type="entry name" value="PBP2_CrgA_like"/>
    <property type="match status" value="1"/>
</dbReference>
<evidence type="ECO:0000256" key="1">
    <source>
        <dbReference type="ARBA" id="ARBA00009437"/>
    </source>
</evidence>
<feature type="domain" description="HTH lysR-type" evidence="5">
    <location>
        <begin position="1"/>
        <end position="58"/>
    </location>
</feature>
<dbReference type="KEGG" id="orm:HTY61_19305"/>
<evidence type="ECO:0000256" key="2">
    <source>
        <dbReference type="ARBA" id="ARBA00023015"/>
    </source>
</evidence>
<organism evidence="6 7">
    <name type="scientific">Oricola thermophila</name>
    <dbReference type="NCBI Taxonomy" id="2742145"/>
    <lineage>
        <taxon>Bacteria</taxon>
        <taxon>Pseudomonadati</taxon>
        <taxon>Pseudomonadota</taxon>
        <taxon>Alphaproteobacteria</taxon>
        <taxon>Hyphomicrobiales</taxon>
        <taxon>Ahrensiaceae</taxon>
        <taxon>Oricola</taxon>
    </lineage>
</organism>
<protein>
    <submittedName>
        <fullName evidence="6">LysR family transcriptional regulator</fullName>
    </submittedName>
</protein>
<dbReference type="SUPFAM" id="SSF53850">
    <property type="entry name" value="Periplasmic binding protein-like II"/>
    <property type="match status" value="1"/>
</dbReference>
<evidence type="ECO:0000313" key="6">
    <source>
        <dbReference type="EMBL" id="QKV20443.1"/>
    </source>
</evidence>
<evidence type="ECO:0000256" key="3">
    <source>
        <dbReference type="ARBA" id="ARBA00023125"/>
    </source>
</evidence>
<dbReference type="PANTHER" id="PTHR30537:SF5">
    <property type="entry name" value="HTH-TYPE TRANSCRIPTIONAL ACTIVATOR TTDR-RELATED"/>
    <property type="match status" value="1"/>
</dbReference>
<proteinExistence type="inferred from homology"/>
<dbReference type="GO" id="GO:0003700">
    <property type="term" value="F:DNA-binding transcription factor activity"/>
    <property type="evidence" value="ECO:0007669"/>
    <property type="project" value="InterPro"/>
</dbReference>
<comment type="similarity">
    <text evidence="1">Belongs to the LysR transcriptional regulatory family.</text>
</comment>
<gene>
    <name evidence="6" type="ORF">HTY61_19305</name>
</gene>
<dbReference type="EMBL" id="CP054836">
    <property type="protein sequence ID" value="QKV20443.1"/>
    <property type="molecule type" value="Genomic_DNA"/>
</dbReference>
<keyword evidence="7" id="KW-1185">Reference proteome</keyword>
<dbReference type="Pfam" id="PF03466">
    <property type="entry name" value="LysR_substrate"/>
    <property type="match status" value="1"/>
</dbReference>
<evidence type="ECO:0000259" key="5">
    <source>
        <dbReference type="PROSITE" id="PS50931"/>
    </source>
</evidence>